<organism evidence="8 9">
    <name type="scientific">Chitinimonas taiwanensis DSM 18899</name>
    <dbReference type="NCBI Taxonomy" id="1121279"/>
    <lineage>
        <taxon>Bacteria</taxon>
        <taxon>Pseudomonadati</taxon>
        <taxon>Pseudomonadota</taxon>
        <taxon>Betaproteobacteria</taxon>
        <taxon>Neisseriales</taxon>
        <taxon>Chitinibacteraceae</taxon>
        <taxon>Chitinimonas</taxon>
    </lineage>
</organism>
<accession>A0A1K2HNC3</accession>
<evidence type="ECO:0000256" key="1">
    <source>
        <dbReference type="ARBA" id="ARBA00004651"/>
    </source>
</evidence>
<dbReference type="RefSeq" id="WP_072429068.1">
    <property type="nucleotide sequence ID" value="NZ_FPKR01000010.1"/>
</dbReference>
<evidence type="ECO:0000256" key="4">
    <source>
        <dbReference type="ARBA" id="ARBA00022692"/>
    </source>
</evidence>
<dbReference type="AlphaFoldDB" id="A0A1K2HNC3"/>
<dbReference type="PANTHER" id="PTHR33508">
    <property type="entry name" value="UPF0056 MEMBRANE PROTEIN YHCE"/>
    <property type="match status" value="1"/>
</dbReference>
<name>A0A1K2HNC3_9NEIS</name>
<keyword evidence="9" id="KW-1185">Reference proteome</keyword>
<evidence type="ECO:0000256" key="5">
    <source>
        <dbReference type="ARBA" id="ARBA00022989"/>
    </source>
</evidence>
<keyword evidence="6 7" id="KW-0472">Membrane</keyword>
<keyword evidence="4 7" id="KW-0812">Transmembrane</keyword>
<protein>
    <recommendedName>
        <fullName evidence="7">UPF0056 membrane protein</fullName>
    </recommendedName>
</protein>
<evidence type="ECO:0000256" key="3">
    <source>
        <dbReference type="ARBA" id="ARBA00022475"/>
    </source>
</evidence>
<dbReference type="EMBL" id="FPKR01000010">
    <property type="protein sequence ID" value="SFZ77738.1"/>
    <property type="molecule type" value="Genomic_DNA"/>
</dbReference>
<dbReference type="Pfam" id="PF01914">
    <property type="entry name" value="MarC"/>
    <property type="match status" value="1"/>
</dbReference>
<evidence type="ECO:0000256" key="2">
    <source>
        <dbReference type="ARBA" id="ARBA00009784"/>
    </source>
</evidence>
<evidence type="ECO:0000313" key="9">
    <source>
        <dbReference type="Proteomes" id="UP000186513"/>
    </source>
</evidence>
<gene>
    <name evidence="8" type="ORF">SAMN02745887_02559</name>
</gene>
<evidence type="ECO:0000256" key="7">
    <source>
        <dbReference type="RuleBase" id="RU362048"/>
    </source>
</evidence>
<feature type="transmembrane region" description="Helical" evidence="7">
    <location>
        <begin position="47"/>
        <end position="69"/>
    </location>
</feature>
<sequence length="222" mass="23695">MTYDLIEFIKSILLVLTALLPIINPPGGAPIFLSYTQGSSDRERKIIAKRIAINGFFLLLGAMFIGTYVLKFFGISLAVVKVGGGMVVAAAGWNLLNAEENSHEPAGNKPADGVILRRAFFPLTFPFTIGPGSISVAITLGASLRSRGGIDALNLAGGVIGILLLCTVVYYSYRFANRLLARLGETGITVFLRLSAFILLCIGVQIFWNGASELLRSVLSGV</sequence>
<feature type="transmembrane region" description="Helical" evidence="7">
    <location>
        <begin position="185"/>
        <end position="208"/>
    </location>
</feature>
<comment type="caution">
    <text evidence="7">Lacks conserved residue(s) required for the propagation of feature annotation.</text>
</comment>
<comment type="similarity">
    <text evidence="2 7">Belongs to the UPF0056 (MarC) family.</text>
</comment>
<feature type="transmembrane region" description="Helical" evidence="7">
    <location>
        <begin position="119"/>
        <end position="140"/>
    </location>
</feature>
<keyword evidence="5 7" id="KW-1133">Transmembrane helix</keyword>
<feature type="transmembrane region" description="Helical" evidence="7">
    <location>
        <begin position="152"/>
        <end position="173"/>
    </location>
</feature>
<dbReference type="Proteomes" id="UP000186513">
    <property type="component" value="Unassembled WGS sequence"/>
</dbReference>
<evidence type="ECO:0000256" key="6">
    <source>
        <dbReference type="ARBA" id="ARBA00023136"/>
    </source>
</evidence>
<dbReference type="PANTHER" id="PTHR33508:SF1">
    <property type="entry name" value="UPF0056 MEMBRANE PROTEIN YHCE"/>
    <property type="match status" value="1"/>
</dbReference>
<feature type="transmembrane region" description="Helical" evidence="7">
    <location>
        <begin position="75"/>
        <end position="98"/>
    </location>
</feature>
<evidence type="ECO:0000313" key="8">
    <source>
        <dbReference type="EMBL" id="SFZ77738.1"/>
    </source>
</evidence>
<dbReference type="OrthoDB" id="21094at2"/>
<keyword evidence="3" id="KW-1003">Cell membrane</keyword>
<proteinExistence type="inferred from homology"/>
<dbReference type="GO" id="GO:0005886">
    <property type="term" value="C:plasma membrane"/>
    <property type="evidence" value="ECO:0007669"/>
    <property type="project" value="UniProtKB-SubCell"/>
</dbReference>
<comment type="subcellular location">
    <subcellularLocation>
        <location evidence="1 7">Cell membrane</location>
        <topology evidence="1 7">Multi-pass membrane protein</topology>
    </subcellularLocation>
</comment>
<dbReference type="NCBIfam" id="TIGR00427">
    <property type="entry name" value="NAAT family transporter"/>
    <property type="match status" value="1"/>
</dbReference>
<reference evidence="8 9" key="1">
    <citation type="submission" date="2016-11" db="EMBL/GenBank/DDBJ databases">
        <authorList>
            <person name="Jaros S."/>
            <person name="Januszkiewicz K."/>
            <person name="Wedrychowicz H."/>
        </authorList>
    </citation>
    <scope>NUCLEOTIDE SEQUENCE [LARGE SCALE GENOMIC DNA]</scope>
    <source>
        <strain evidence="8 9">DSM 18899</strain>
    </source>
</reference>
<dbReference type="InterPro" id="IPR002771">
    <property type="entry name" value="Multi_antbiot-R_MarC"/>
</dbReference>
<dbReference type="STRING" id="1121279.SAMN02745887_02559"/>